<feature type="compositionally biased region" description="Polar residues" evidence="1">
    <location>
        <begin position="281"/>
        <end position="291"/>
    </location>
</feature>
<evidence type="ECO:0000313" key="3">
    <source>
        <dbReference type="EMBL" id="GJJ09875.1"/>
    </source>
</evidence>
<feature type="compositionally biased region" description="Low complexity" evidence="1">
    <location>
        <begin position="319"/>
        <end position="342"/>
    </location>
</feature>
<dbReference type="AlphaFoldDB" id="A0AAV5AAE0"/>
<reference evidence="3" key="1">
    <citation type="submission" date="2021-10" db="EMBL/GenBank/DDBJ databases">
        <title>De novo Genome Assembly of Clathrus columnatus (Basidiomycota, Fungi) Using Illumina and Nanopore Sequence Data.</title>
        <authorList>
            <person name="Ogiso-Tanaka E."/>
            <person name="Itagaki H."/>
            <person name="Hosoya T."/>
            <person name="Hosaka K."/>
        </authorList>
    </citation>
    <scope>NUCLEOTIDE SEQUENCE</scope>
    <source>
        <strain evidence="3">MO-923</strain>
    </source>
</reference>
<dbReference type="Pfam" id="PF17667">
    <property type="entry name" value="Pkinase_fungal"/>
    <property type="match status" value="1"/>
</dbReference>
<dbReference type="EMBL" id="BPWL01000004">
    <property type="protein sequence ID" value="GJJ09875.1"/>
    <property type="molecule type" value="Genomic_DNA"/>
</dbReference>
<accession>A0AAV5AAE0</accession>
<organism evidence="3 4">
    <name type="scientific">Clathrus columnatus</name>
    <dbReference type="NCBI Taxonomy" id="1419009"/>
    <lineage>
        <taxon>Eukaryota</taxon>
        <taxon>Fungi</taxon>
        <taxon>Dikarya</taxon>
        <taxon>Basidiomycota</taxon>
        <taxon>Agaricomycotina</taxon>
        <taxon>Agaricomycetes</taxon>
        <taxon>Phallomycetidae</taxon>
        <taxon>Phallales</taxon>
        <taxon>Clathraceae</taxon>
        <taxon>Clathrus</taxon>
    </lineage>
</organism>
<comment type="caution">
    <text evidence="3">The sequence shown here is derived from an EMBL/GenBank/DDBJ whole genome shotgun (WGS) entry which is preliminary data.</text>
</comment>
<feature type="region of interest" description="Disordered" evidence="1">
    <location>
        <begin position="1"/>
        <end position="28"/>
    </location>
</feature>
<dbReference type="PANTHER" id="PTHR38248">
    <property type="entry name" value="FUNK1 6"/>
    <property type="match status" value="1"/>
</dbReference>
<gene>
    <name evidence="3" type="ORF">Clacol_004099</name>
</gene>
<feature type="domain" description="Fungal-type protein kinase" evidence="2">
    <location>
        <begin position="413"/>
        <end position="714"/>
    </location>
</feature>
<feature type="region of interest" description="Disordered" evidence="1">
    <location>
        <begin position="363"/>
        <end position="407"/>
    </location>
</feature>
<feature type="compositionally biased region" description="Polar residues" evidence="1">
    <location>
        <begin position="1"/>
        <end position="15"/>
    </location>
</feature>
<name>A0AAV5AAE0_9AGAM</name>
<evidence type="ECO:0000313" key="4">
    <source>
        <dbReference type="Proteomes" id="UP001050691"/>
    </source>
</evidence>
<protein>
    <recommendedName>
        <fullName evidence="2">Fungal-type protein kinase domain-containing protein</fullName>
    </recommendedName>
</protein>
<evidence type="ECO:0000259" key="2">
    <source>
        <dbReference type="Pfam" id="PF17667"/>
    </source>
</evidence>
<sequence length="830" mass="94070">MQSGSDYKTSPQSGQHVPGDIDNTPPNHGTACIAEYQINTAIDDIKENVTENLRNIEECEIETMLQAMLRIIARKTDDSVENQKWAEVALEHCLETARMFLNQSNNRYTIQLRSAIKTYCDGTYEWDRYEGTVSALNAIICHFRSESNQETLPTELRVREEELATIFKINDPRVPSYCKPDIIQLDWKTTRMLNGDIHLNDTFEDTVHCANINYNLNREEEIEDDRKLRWDDILMTFELKKNESLKNRDIPAEYQSGRLTHENTKRVLRPPRCGLDVDLSSAPSQGKSTPTKLRRKSLMKSGSPAGTSQLEGFTPVRMARSSRAIGSSSSAPNSSSTTAMSSYPKTTMSSIVASSSLETGSASTTARSFITELSPKTHSSEPRKRKRGSDQVASEQSDSRKAQKVSESLQPAVQSAIYAAERLSTGAWIKSAVGVVLVDSELYLVMHDRQSPLAARGFDFITNLPHFVVLTLIFQRLASCHWDSIAFPPTPEIQFALEGHSGTIRIKNRSFQFRTGEVSTLYVLNGRGTTGVPVIETSGLETTTELPLFLKMSWPETVRQRESTIIQKIQELGKERAVVLDHTPNMLVFETLTVHSTSIIRTLLGLHRTDRDCSRILHCAVFEKLRPLTDLKGLEFWKAYWDIVTIHHTLWEKGIEHCDISVSNLMYRIKDKVPKGVLNDFDLSRLSIGGKREGTRANDRTGTIPFIAIDLLSRFEDEDRKLLEALTGFAQWTSPDSPRRHSIWEWILSAIIFPIHNFFPIEEAPAETKRQIKEMFQNQLHPTFGPGGKAYNRQYWYLDMLCVDPDWQGFGIRNKLLKDRAAESDSVETR</sequence>
<dbReference type="PANTHER" id="PTHR38248:SF2">
    <property type="entry name" value="FUNK1 11"/>
    <property type="match status" value="1"/>
</dbReference>
<proteinExistence type="predicted"/>
<dbReference type="SUPFAM" id="SSF56112">
    <property type="entry name" value="Protein kinase-like (PK-like)"/>
    <property type="match status" value="1"/>
</dbReference>
<dbReference type="InterPro" id="IPR040976">
    <property type="entry name" value="Pkinase_fungal"/>
</dbReference>
<dbReference type="Proteomes" id="UP001050691">
    <property type="component" value="Unassembled WGS sequence"/>
</dbReference>
<dbReference type="Gene3D" id="3.40.630.30">
    <property type="match status" value="1"/>
</dbReference>
<keyword evidence="4" id="KW-1185">Reference proteome</keyword>
<dbReference type="InterPro" id="IPR011009">
    <property type="entry name" value="Kinase-like_dom_sf"/>
</dbReference>
<feature type="region of interest" description="Disordered" evidence="1">
    <location>
        <begin position="256"/>
        <end position="344"/>
    </location>
</feature>
<evidence type="ECO:0000256" key="1">
    <source>
        <dbReference type="SAM" id="MobiDB-lite"/>
    </source>
</evidence>